<reference evidence="1" key="1">
    <citation type="submission" date="2020-02" db="EMBL/GenBank/DDBJ databases">
        <authorList>
            <person name="Shen X.-R."/>
            <person name="Zhang Y.-X."/>
        </authorList>
    </citation>
    <scope>NUCLEOTIDE SEQUENCE</scope>
    <source>
        <strain evidence="1">SYP-B3998</strain>
    </source>
</reference>
<dbReference type="EMBL" id="JAAIKC010000029">
    <property type="protein sequence ID" value="NEW09916.1"/>
    <property type="molecule type" value="Genomic_DNA"/>
</dbReference>
<dbReference type="RefSeq" id="WP_163954206.1">
    <property type="nucleotide sequence ID" value="NZ_JAAIKC010000029.1"/>
</dbReference>
<dbReference type="SUPFAM" id="SSF109854">
    <property type="entry name" value="DinB/YfiT-like putative metalloenzymes"/>
    <property type="match status" value="1"/>
</dbReference>
<evidence type="ECO:0000313" key="1">
    <source>
        <dbReference type="EMBL" id="NEW09916.1"/>
    </source>
</evidence>
<dbReference type="Pfam" id="PF07609">
    <property type="entry name" value="DUF1572"/>
    <property type="match status" value="1"/>
</dbReference>
<dbReference type="AlphaFoldDB" id="A0A6G4A5Y0"/>
<accession>A0A6G4A5Y0</accession>
<protein>
    <submittedName>
        <fullName evidence="1">DUF1572 domain-containing protein</fullName>
    </submittedName>
</protein>
<proteinExistence type="predicted"/>
<dbReference type="Gene3D" id="1.20.120.450">
    <property type="entry name" value="dinb family like domain"/>
    <property type="match status" value="1"/>
</dbReference>
<dbReference type="InterPro" id="IPR034660">
    <property type="entry name" value="DinB/YfiT-like"/>
</dbReference>
<name>A0A6G4A5Y0_9BACL</name>
<gene>
    <name evidence="1" type="ORF">GK047_28955</name>
</gene>
<sequence length="176" mass="20229">MNLPSIIQNEMNKQLKRIETCLNVLSEEQIWNRLKPSMNSIGNLCLHLAGNEYQHFVSGIGGMPFIRTRTNEFTNNNEISGIELLKLLNDVRIKSSDVLEQIAETNLEKVISIYYSSEDWNSMVERPSFEAESYYSKSINTILIQVCEHYSYHTGQIVTLTKLLSDNQHNITGTFH</sequence>
<comment type="caution">
    <text evidence="1">The sequence shown here is derived from an EMBL/GenBank/DDBJ whole genome shotgun (WGS) entry which is preliminary data.</text>
</comment>
<organism evidence="1">
    <name type="scientific">Paenibacillus sp. SYP-B3998</name>
    <dbReference type="NCBI Taxonomy" id="2678564"/>
    <lineage>
        <taxon>Bacteria</taxon>
        <taxon>Bacillati</taxon>
        <taxon>Bacillota</taxon>
        <taxon>Bacilli</taxon>
        <taxon>Bacillales</taxon>
        <taxon>Paenibacillaceae</taxon>
        <taxon>Paenibacillus</taxon>
    </lineage>
</organism>
<dbReference type="InterPro" id="IPR011466">
    <property type="entry name" value="DUF1572"/>
</dbReference>